<comment type="caution">
    <text evidence="1">The sequence shown here is derived from an EMBL/GenBank/DDBJ whole genome shotgun (WGS) entry which is preliminary data.</text>
</comment>
<reference evidence="2" key="1">
    <citation type="journal article" date="2023" name="G3 (Bethesda)">
        <title>Genome assembly and association tests identify interacting loci associated with vigor, precocity, and sex in interspecific pistachio rootstocks.</title>
        <authorList>
            <person name="Palmer W."/>
            <person name="Jacygrad E."/>
            <person name="Sagayaradj S."/>
            <person name="Cavanaugh K."/>
            <person name="Han R."/>
            <person name="Bertier L."/>
            <person name="Beede B."/>
            <person name="Kafkas S."/>
            <person name="Golino D."/>
            <person name="Preece J."/>
            <person name="Michelmore R."/>
        </authorList>
    </citation>
    <scope>NUCLEOTIDE SEQUENCE [LARGE SCALE GENOMIC DNA]</scope>
</reference>
<dbReference type="Proteomes" id="UP001163603">
    <property type="component" value="Chromosome 15"/>
</dbReference>
<protein>
    <submittedName>
        <fullName evidence="1">Uncharacterized protein</fullName>
    </submittedName>
</protein>
<sequence length="109" mass="12654">MFFDSDHTSERANKLIAELMWSGTPHVIDLKTQVSYFRIVEKQLKPKLDNYGGMTEIKEYELCDSPKECMFFDAVHPSEKGYKKIAELMWSGTPNVTGPYNLKKLFEHC</sequence>
<keyword evidence="2" id="KW-1185">Reference proteome</keyword>
<accession>A0ACC0X1Q7</accession>
<organism evidence="1 2">
    <name type="scientific">Pistacia integerrima</name>
    <dbReference type="NCBI Taxonomy" id="434235"/>
    <lineage>
        <taxon>Eukaryota</taxon>
        <taxon>Viridiplantae</taxon>
        <taxon>Streptophyta</taxon>
        <taxon>Embryophyta</taxon>
        <taxon>Tracheophyta</taxon>
        <taxon>Spermatophyta</taxon>
        <taxon>Magnoliopsida</taxon>
        <taxon>eudicotyledons</taxon>
        <taxon>Gunneridae</taxon>
        <taxon>Pentapetalae</taxon>
        <taxon>rosids</taxon>
        <taxon>malvids</taxon>
        <taxon>Sapindales</taxon>
        <taxon>Anacardiaceae</taxon>
        <taxon>Pistacia</taxon>
    </lineage>
</organism>
<name>A0ACC0X1Q7_9ROSI</name>
<gene>
    <name evidence="1" type="ORF">Pint_29343</name>
</gene>
<evidence type="ECO:0000313" key="2">
    <source>
        <dbReference type="Proteomes" id="UP001163603"/>
    </source>
</evidence>
<dbReference type="EMBL" id="CM047750">
    <property type="protein sequence ID" value="KAJ0008432.1"/>
    <property type="molecule type" value="Genomic_DNA"/>
</dbReference>
<evidence type="ECO:0000313" key="1">
    <source>
        <dbReference type="EMBL" id="KAJ0008432.1"/>
    </source>
</evidence>
<proteinExistence type="predicted"/>